<proteinExistence type="predicted"/>
<protein>
    <submittedName>
        <fullName evidence="2">Uncharacterized protein</fullName>
    </submittedName>
</protein>
<sequence length="359" mass="41028">MADIPYLFTKREETINTWNWYSYLSKSPQTYKDCVVRSVTHVKNLRSSVVHEYFQAIIERTDTKERTRLIAERQTGQDQVIISRWGSSKSSLSPSSHGSGSKSSSSSSSSGGGDLPLPLWSLKFNSGSLNVVNLAQILRNTTNEGGDYNVLTGRHCYWFAATAYASVRVFASIEEPWSFRRWKGRLILIKKAAVPDAKNFRERIQIKWEYLSGNPVSKSQFFKMAYTDALRLEVDDETEAKKQIHEHAFELTNNDIGNNISFSALQEWEPGQPIEDLEIDEVYERGFQDDNAESYKEVYDRYNQATPIQTDSPNDSGKLYIPDDFVVLEPTARQMQKMDEAIEVMAGRVLAEYEKNHPN</sequence>
<feature type="region of interest" description="Disordered" evidence="1">
    <location>
        <begin position="86"/>
        <end position="111"/>
    </location>
</feature>
<evidence type="ECO:0000313" key="2">
    <source>
        <dbReference type="EMBL" id="RMZ37023.1"/>
    </source>
</evidence>
<name>A0AB74BRE1_ASPFL</name>
<dbReference type="Proteomes" id="UP000275480">
    <property type="component" value="Unassembled WGS sequence"/>
</dbReference>
<dbReference type="EMBL" id="QQZZ01000181">
    <property type="protein sequence ID" value="RMZ37023.1"/>
    <property type="molecule type" value="Genomic_DNA"/>
</dbReference>
<reference evidence="2 3" key="1">
    <citation type="submission" date="2018-07" db="EMBL/GenBank/DDBJ databases">
        <title>Identification of spontaneous genetic mutation associated with occurrence of a yellow conidial color mutant of Aspergillus flavus.</title>
        <authorList>
            <person name="Chang P.-K."/>
            <person name="Mack B.M."/>
            <person name="Scharfenstein L."/>
            <person name="Gilbert M.K."/>
        </authorList>
    </citation>
    <scope>NUCLEOTIDE SEQUENCE [LARGE SCALE GENOMIC DNA]</scope>
    <source>
        <strain evidence="2 3">CA14</strain>
    </source>
</reference>
<evidence type="ECO:0000256" key="1">
    <source>
        <dbReference type="SAM" id="MobiDB-lite"/>
    </source>
</evidence>
<evidence type="ECO:0000313" key="3">
    <source>
        <dbReference type="Proteomes" id="UP000275480"/>
    </source>
</evidence>
<organism evidence="2 3">
    <name type="scientific">Aspergillus flavus</name>
    <dbReference type="NCBI Taxonomy" id="5059"/>
    <lineage>
        <taxon>Eukaryota</taxon>
        <taxon>Fungi</taxon>
        <taxon>Dikarya</taxon>
        <taxon>Ascomycota</taxon>
        <taxon>Pezizomycotina</taxon>
        <taxon>Eurotiomycetes</taxon>
        <taxon>Eurotiomycetidae</taxon>
        <taxon>Eurotiales</taxon>
        <taxon>Aspergillaceae</taxon>
        <taxon>Aspergillus</taxon>
        <taxon>Aspergillus subgen. Circumdati</taxon>
    </lineage>
</organism>
<accession>A0AB74BRE1</accession>
<comment type="caution">
    <text evidence="2">The sequence shown here is derived from an EMBL/GenBank/DDBJ whole genome shotgun (WGS) entry which is preliminary data.</text>
</comment>
<feature type="compositionally biased region" description="Low complexity" evidence="1">
    <location>
        <begin position="86"/>
        <end position="109"/>
    </location>
</feature>
<gene>
    <name evidence="2" type="ORF">CA14_006569</name>
</gene>
<dbReference type="AlphaFoldDB" id="A0AB74BRE1"/>